<sequence length="86" mass="9786">MLLHLQSLRYIIRRLRCAPPRTKSKLQTPGGVNGRSSPATPTAVPTHKVIIHDRIQLLHNDPSLPFAASSTRRRRQQRETILISCR</sequence>
<proteinExistence type="predicted"/>
<dbReference type="EMBL" id="OZ034816">
    <property type="protein sequence ID" value="CAL1373502.1"/>
    <property type="molecule type" value="Genomic_DNA"/>
</dbReference>
<evidence type="ECO:0000313" key="3">
    <source>
        <dbReference type="Proteomes" id="UP001497516"/>
    </source>
</evidence>
<name>A0AAV2DJE4_9ROSI</name>
<protein>
    <submittedName>
        <fullName evidence="2">Uncharacterized protein</fullName>
    </submittedName>
</protein>
<organism evidence="2 3">
    <name type="scientific">Linum trigynum</name>
    <dbReference type="NCBI Taxonomy" id="586398"/>
    <lineage>
        <taxon>Eukaryota</taxon>
        <taxon>Viridiplantae</taxon>
        <taxon>Streptophyta</taxon>
        <taxon>Embryophyta</taxon>
        <taxon>Tracheophyta</taxon>
        <taxon>Spermatophyta</taxon>
        <taxon>Magnoliopsida</taxon>
        <taxon>eudicotyledons</taxon>
        <taxon>Gunneridae</taxon>
        <taxon>Pentapetalae</taxon>
        <taxon>rosids</taxon>
        <taxon>fabids</taxon>
        <taxon>Malpighiales</taxon>
        <taxon>Linaceae</taxon>
        <taxon>Linum</taxon>
    </lineage>
</organism>
<evidence type="ECO:0000313" key="2">
    <source>
        <dbReference type="EMBL" id="CAL1373502.1"/>
    </source>
</evidence>
<accession>A0AAV2DJE4</accession>
<reference evidence="2 3" key="1">
    <citation type="submission" date="2024-04" db="EMBL/GenBank/DDBJ databases">
        <authorList>
            <person name="Fracassetti M."/>
        </authorList>
    </citation>
    <scope>NUCLEOTIDE SEQUENCE [LARGE SCALE GENOMIC DNA]</scope>
</reference>
<dbReference type="AlphaFoldDB" id="A0AAV2DJE4"/>
<keyword evidence="3" id="KW-1185">Reference proteome</keyword>
<feature type="region of interest" description="Disordered" evidence="1">
    <location>
        <begin position="21"/>
        <end position="44"/>
    </location>
</feature>
<dbReference type="Proteomes" id="UP001497516">
    <property type="component" value="Chromosome 3"/>
</dbReference>
<evidence type="ECO:0000256" key="1">
    <source>
        <dbReference type="SAM" id="MobiDB-lite"/>
    </source>
</evidence>
<gene>
    <name evidence="2" type="ORF">LTRI10_LOCUS15426</name>
</gene>
<feature type="region of interest" description="Disordered" evidence="1">
    <location>
        <begin position="62"/>
        <end position="86"/>
    </location>
</feature>